<feature type="region of interest" description="Disordered" evidence="7">
    <location>
        <begin position="1"/>
        <end position="38"/>
    </location>
</feature>
<accession>A0A316U7J1</accession>
<organism evidence="11 12">
    <name type="scientific">Pseudomicrostroma glucosiphilum</name>
    <dbReference type="NCBI Taxonomy" id="1684307"/>
    <lineage>
        <taxon>Eukaryota</taxon>
        <taxon>Fungi</taxon>
        <taxon>Dikarya</taxon>
        <taxon>Basidiomycota</taxon>
        <taxon>Ustilaginomycotina</taxon>
        <taxon>Exobasidiomycetes</taxon>
        <taxon>Microstromatales</taxon>
        <taxon>Microstromatales incertae sedis</taxon>
        <taxon>Pseudomicrostroma</taxon>
    </lineage>
</organism>
<dbReference type="Pfam" id="PF08221">
    <property type="entry name" value="HTH_9"/>
    <property type="match status" value="1"/>
</dbReference>
<evidence type="ECO:0000256" key="7">
    <source>
        <dbReference type="SAM" id="MobiDB-lite"/>
    </source>
</evidence>
<evidence type="ECO:0000256" key="5">
    <source>
        <dbReference type="ARBA" id="ARBA00025127"/>
    </source>
</evidence>
<feature type="domain" description="RNA polymerase III subunit RPC82-related helix-turn-helix" evidence="9">
    <location>
        <begin position="44"/>
        <end position="78"/>
    </location>
</feature>
<feature type="compositionally biased region" description="Low complexity" evidence="7">
    <location>
        <begin position="84"/>
        <end position="105"/>
    </location>
</feature>
<dbReference type="Pfam" id="PF22536">
    <property type="entry name" value="WHD_POLR3C"/>
    <property type="match status" value="1"/>
</dbReference>
<dbReference type="OrthoDB" id="272392at2759"/>
<dbReference type="Gene3D" id="1.10.10.10">
    <property type="entry name" value="Winged helix-like DNA-binding domain superfamily/Winged helix DNA-binding domain"/>
    <property type="match status" value="4"/>
</dbReference>
<keyword evidence="4 6" id="KW-0539">Nucleus</keyword>
<name>A0A316U7J1_9BASI</name>
<evidence type="ECO:0000313" key="12">
    <source>
        <dbReference type="Proteomes" id="UP000245942"/>
    </source>
</evidence>
<comment type="subcellular location">
    <subcellularLocation>
        <location evidence="1 6">Nucleus</location>
    </subcellularLocation>
</comment>
<dbReference type="STRING" id="1684307.A0A316U7J1"/>
<dbReference type="EMBL" id="KZ819327">
    <property type="protein sequence ID" value="PWN20798.1"/>
    <property type="molecule type" value="Genomic_DNA"/>
</dbReference>
<feature type="region of interest" description="Disordered" evidence="7">
    <location>
        <begin position="271"/>
        <end position="360"/>
    </location>
</feature>
<dbReference type="Pfam" id="PF05645">
    <property type="entry name" value="RNA_pol_Rpc82"/>
    <property type="match status" value="1"/>
</dbReference>
<dbReference type="GO" id="GO:0006351">
    <property type="term" value="P:DNA-templated transcription"/>
    <property type="evidence" value="ECO:0007669"/>
    <property type="project" value="InterPro"/>
</dbReference>
<comment type="subunit">
    <text evidence="6">Component of the RNA polymerase III (Pol III) complex consisting of 17 subunits.</text>
</comment>
<evidence type="ECO:0000256" key="4">
    <source>
        <dbReference type="ARBA" id="ARBA00023242"/>
    </source>
</evidence>
<feature type="domain" description="DNA-directed RNA polymerase III subunit RPC3 winged-helix" evidence="10">
    <location>
        <begin position="561"/>
        <end position="636"/>
    </location>
</feature>
<protein>
    <recommendedName>
        <fullName evidence="6">DNA-directed RNA polymerase III subunit RPC3</fullName>
        <shortName evidence="6">RNA polymerase III subunit C3</shortName>
    </recommendedName>
</protein>
<feature type="compositionally biased region" description="Basic and acidic residues" evidence="7">
    <location>
        <begin position="329"/>
        <end position="338"/>
    </location>
</feature>
<dbReference type="RefSeq" id="XP_025347958.1">
    <property type="nucleotide sequence ID" value="XM_025492559.1"/>
</dbReference>
<comment type="function">
    <text evidence="5 6">DNA-dependent RNA polymerase catalyzes the transcription of DNA into RNA using the four ribonucleoside triphosphates as substrates. Specific core component of RNA polymerase III which synthesizes small RNAs, such as 5S rRNA and tRNAs.</text>
</comment>
<proteinExistence type="inferred from homology"/>
<evidence type="ECO:0000259" key="9">
    <source>
        <dbReference type="Pfam" id="PF08221"/>
    </source>
</evidence>
<keyword evidence="3 6" id="KW-0804">Transcription</keyword>
<dbReference type="InterPro" id="IPR013197">
    <property type="entry name" value="RNA_pol_III_RPC82-rel_HTH"/>
</dbReference>
<dbReference type="PANTHER" id="PTHR12949">
    <property type="entry name" value="RNA POLYMERASE III DNA DIRECTED -RELATED"/>
    <property type="match status" value="1"/>
</dbReference>
<dbReference type="InterPro" id="IPR036388">
    <property type="entry name" value="WH-like_DNA-bd_sf"/>
</dbReference>
<evidence type="ECO:0000313" key="11">
    <source>
        <dbReference type="EMBL" id="PWN20798.1"/>
    </source>
</evidence>
<keyword evidence="12" id="KW-1185">Reference proteome</keyword>
<keyword evidence="2 6" id="KW-0240">DNA-directed RNA polymerase</keyword>
<evidence type="ECO:0000256" key="6">
    <source>
        <dbReference type="RuleBase" id="RU367076"/>
    </source>
</evidence>
<evidence type="ECO:0000259" key="8">
    <source>
        <dbReference type="Pfam" id="PF05645"/>
    </source>
</evidence>
<feature type="region of interest" description="Disordered" evidence="7">
    <location>
        <begin position="83"/>
        <end position="106"/>
    </location>
</feature>
<sequence length="725" mass="81111">MPPKKSAAEAGEATDDAPLEDEAALHPDGMSSSRTTHSREKLRLCEQIVLDHFGPVAANVASVLLQRGRLSLNELQRFILSPEAGAGSTGPTSSSSASSSAPSTSQYAVQPQKTQILHTILTLVQHNLLYHIRLDADGSIIRSHEEPGGIEYFEINPEAILIRNRFGSFMETAEKLWGEEGLAIIRMILLHGKLQVSDILSQLPAISPYTRPLLTYMLLSAYLIPSSFLTSVSPHELTIAYTLEEKKGHKGVPGPKDLRDIDGKVKSRIIEERAANRGTGVRSRTSADSSEARASSSKSNGKKRSSNSAPKVQVRNKRPALDGSDSDSGDDRKRKRSEDDDDEKRARRHGSKTNGHVSKDQAKVGWMEALTDFEKERLDEIIVDEDTFVRVNYDRFDVHIRNELLAELVHNHFNKEAAHVYMKIVEAADARKIENEMWPSVADSRGEPVSLHLLAASLPQSLNLKGGFHRSAFENLNNGRKVTRFDCICEYVALLSRTEDTITRNTRPNPRDLAAVTSAARYILPGSNSNDLMTPTGSRLSGSAIVDYSAAARKMKWNMLKQTVERVFGENEGKVMGVLRREGKLEEKQIHKLALMTLHETREACNKLFSASVIALQEVPKSADRNPQRTFFLYYIDYPRALSWLSDRLHRTQARLAQRRAKEREKAKVLLAKIERTDVQSEGVEKVLSQSEKERLEDCRMRLKLLTVQLARVERESWVLARMGG</sequence>
<dbReference type="GO" id="GO:0005666">
    <property type="term" value="C:RNA polymerase III complex"/>
    <property type="evidence" value="ECO:0007669"/>
    <property type="project" value="UniProtKB-UniRule"/>
</dbReference>
<comment type="similarity">
    <text evidence="6">Belongs to the RNA polymerase beta chain family.</text>
</comment>
<dbReference type="InterPro" id="IPR039748">
    <property type="entry name" value="RPC3"/>
</dbReference>
<dbReference type="InterPro" id="IPR055207">
    <property type="entry name" value="POLR3C_WHD"/>
</dbReference>
<evidence type="ECO:0000256" key="2">
    <source>
        <dbReference type="ARBA" id="ARBA00022478"/>
    </source>
</evidence>
<gene>
    <name evidence="11" type="ORF">BCV69DRAFT_283015</name>
</gene>
<feature type="compositionally biased region" description="Acidic residues" evidence="7">
    <location>
        <begin position="12"/>
        <end position="22"/>
    </location>
</feature>
<dbReference type="InterPro" id="IPR008806">
    <property type="entry name" value="RNA_pol_III_Rpc82_C"/>
</dbReference>
<feature type="domain" description="RNA polymerase III Rpc82 C -terminal" evidence="8">
    <location>
        <begin position="288"/>
        <end position="551"/>
    </location>
</feature>
<evidence type="ECO:0000259" key="10">
    <source>
        <dbReference type="Pfam" id="PF22536"/>
    </source>
</evidence>
<dbReference type="GO" id="GO:0003697">
    <property type="term" value="F:single-stranded DNA binding"/>
    <property type="evidence" value="ECO:0007669"/>
    <property type="project" value="UniProtKB-UniRule"/>
</dbReference>
<evidence type="ECO:0000256" key="3">
    <source>
        <dbReference type="ARBA" id="ARBA00023163"/>
    </source>
</evidence>
<evidence type="ECO:0000256" key="1">
    <source>
        <dbReference type="ARBA" id="ARBA00004123"/>
    </source>
</evidence>
<feature type="compositionally biased region" description="Low complexity" evidence="7">
    <location>
        <begin position="282"/>
        <end position="299"/>
    </location>
</feature>
<dbReference type="GeneID" id="37014293"/>
<dbReference type="AlphaFoldDB" id="A0A316U7J1"/>
<dbReference type="Proteomes" id="UP000245942">
    <property type="component" value="Unassembled WGS sequence"/>
</dbReference>
<reference evidence="11 12" key="1">
    <citation type="journal article" date="2018" name="Mol. Biol. Evol.">
        <title>Broad Genomic Sampling Reveals a Smut Pathogenic Ancestry of the Fungal Clade Ustilaginomycotina.</title>
        <authorList>
            <person name="Kijpornyongpan T."/>
            <person name="Mondo S.J."/>
            <person name="Barry K."/>
            <person name="Sandor L."/>
            <person name="Lee J."/>
            <person name="Lipzen A."/>
            <person name="Pangilinan J."/>
            <person name="LaButti K."/>
            <person name="Hainaut M."/>
            <person name="Henrissat B."/>
            <person name="Grigoriev I.V."/>
            <person name="Spatafora J.W."/>
            <person name="Aime M.C."/>
        </authorList>
    </citation>
    <scope>NUCLEOTIDE SEQUENCE [LARGE SCALE GENOMIC DNA]</scope>
    <source>
        <strain evidence="11 12">MCA 4718</strain>
    </source>
</reference>
<dbReference type="PANTHER" id="PTHR12949:SF0">
    <property type="entry name" value="DNA-DIRECTED RNA POLYMERASE III SUBUNIT RPC3"/>
    <property type="match status" value="1"/>
</dbReference>